<protein>
    <submittedName>
        <fullName evidence="1">Uncharacterized protein</fullName>
    </submittedName>
</protein>
<sequence>MIVSSQNKPPGSGVPVAGIKLESNPSTSNVKYNFLFLIIFLNSDRFHSDLS</sequence>
<accession>A0A383EQE8</accession>
<dbReference type="EMBL" id="UINC01227692">
    <property type="protein sequence ID" value="SVE58683.1"/>
    <property type="molecule type" value="Genomic_DNA"/>
</dbReference>
<reference evidence="1" key="1">
    <citation type="submission" date="2018-05" db="EMBL/GenBank/DDBJ databases">
        <authorList>
            <person name="Lanie J.A."/>
            <person name="Ng W.-L."/>
            <person name="Kazmierczak K.M."/>
            <person name="Andrzejewski T.M."/>
            <person name="Davidsen T.M."/>
            <person name="Wayne K.J."/>
            <person name="Tettelin H."/>
            <person name="Glass J.I."/>
            <person name="Rusch D."/>
            <person name="Podicherti R."/>
            <person name="Tsui H.-C.T."/>
            <person name="Winkler M.E."/>
        </authorList>
    </citation>
    <scope>NUCLEOTIDE SEQUENCE</scope>
</reference>
<organism evidence="1">
    <name type="scientific">marine metagenome</name>
    <dbReference type="NCBI Taxonomy" id="408172"/>
    <lineage>
        <taxon>unclassified sequences</taxon>
        <taxon>metagenomes</taxon>
        <taxon>ecological metagenomes</taxon>
    </lineage>
</organism>
<gene>
    <name evidence="1" type="ORF">METZ01_LOCUS511537</name>
</gene>
<proteinExistence type="predicted"/>
<evidence type="ECO:0000313" key="1">
    <source>
        <dbReference type="EMBL" id="SVE58683.1"/>
    </source>
</evidence>
<feature type="non-terminal residue" evidence="1">
    <location>
        <position position="51"/>
    </location>
</feature>
<dbReference type="AlphaFoldDB" id="A0A383EQE8"/>
<name>A0A383EQE8_9ZZZZ</name>